<dbReference type="Proteomes" id="UP000546007">
    <property type="component" value="Unassembled WGS sequence"/>
</dbReference>
<protein>
    <submittedName>
        <fullName evidence="1">Uncharacterized protein</fullName>
    </submittedName>
</protein>
<name>A0A7W6MY96_9BACT</name>
<evidence type="ECO:0000313" key="1">
    <source>
        <dbReference type="EMBL" id="MBB4025847.1"/>
    </source>
</evidence>
<dbReference type="OrthoDB" id="1096990at2"/>
<reference evidence="1 2" key="1">
    <citation type="submission" date="2020-08" db="EMBL/GenBank/DDBJ databases">
        <title>Genomic Encyclopedia of Type Strains, Phase IV (KMG-IV): sequencing the most valuable type-strain genomes for metagenomic binning, comparative biology and taxonomic classification.</title>
        <authorList>
            <person name="Goeker M."/>
        </authorList>
    </citation>
    <scope>NUCLEOTIDE SEQUENCE [LARGE SCALE GENOMIC DNA]</scope>
    <source>
        <strain evidence="1 2">DSM 105721</strain>
    </source>
</reference>
<dbReference type="AlphaFoldDB" id="A0A7W6MY96"/>
<keyword evidence="2" id="KW-1185">Reference proteome</keyword>
<evidence type="ECO:0000313" key="2">
    <source>
        <dbReference type="Proteomes" id="UP000546007"/>
    </source>
</evidence>
<dbReference type="RefSeq" id="WP_124315915.1">
    <property type="nucleotide sequence ID" value="NZ_AP028155.1"/>
</dbReference>
<dbReference type="GeneID" id="93100363"/>
<proteinExistence type="predicted"/>
<dbReference type="EMBL" id="JACIES010000003">
    <property type="protein sequence ID" value="MBB4025847.1"/>
    <property type="molecule type" value="Genomic_DNA"/>
</dbReference>
<gene>
    <name evidence="1" type="ORF">GGR14_001631</name>
</gene>
<accession>A0A7W6MY96</accession>
<organism evidence="1 2">
    <name type="scientific">Butyricimonas faecihominis</name>
    <dbReference type="NCBI Taxonomy" id="1472416"/>
    <lineage>
        <taxon>Bacteria</taxon>
        <taxon>Pseudomonadati</taxon>
        <taxon>Bacteroidota</taxon>
        <taxon>Bacteroidia</taxon>
        <taxon>Bacteroidales</taxon>
        <taxon>Odoribacteraceae</taxon>
        <taxon>Butyricimonas</taxon>
    </lineage>
</organism>
<sequence>MAIFHSHIFDNASGSVGNVTMCKYKGKSIAKGKIFFKKKKQSPAQVIQQTRFKALSDLSYHFYAAIQAGFPRQSWSTARTRFIGMNQNAVEIDAETLDVTIRLERVTCTTGNLTQPAVEVHIRENERIVRAEWFRQPLSPLAKDEDDIYLVIHDTKEQDTLAYPLGKRGIPGTKEIPLHKDFTPANCVAYAFALSPVNTRASVSKYTNIILE</sequence>
<comment type="caution">
    <text evidence="1">The sequence shown here is derived from an EMBL/GenBank/DDBJ whole genome shotgun (WGS) entry which is preliminary data.</text>
</comment>